<name>G0V1N1_TRYCI</name>
<dbReference type="GO" id="GO:0005634">
    <property type="term" value="C:nucleus"/>
    <property type="evidence" value="ECO:0007669"/>
    <property type="project" value="TreeGrafter"/>
</dbReference>
<dbReference type="GO" id="GO:0031124">
    <property type="term" value="P:mRNA 3'-end processing"/>
    <property type="evidence" value="ECO:0007669"/>
    <property type="project" value="InterPro"/>
</dbReference>
<dbReference type="GO" id="GO:0005524">
    <property type="term" value="F:ATP binding"/>
    <property type="evidence" value="ECO:0007669"/>
    <property type="project" value="UniProtKB-KW"/>
</dbReference>
<dbReference type="VEuPathDB" id="TriTrypDB:TcIL3000.11.10240"/>
<accession>G0V1N1</accession>
<dbReference type="PANTHER" id="PTHR12755:SF17">
    <property type="entry name" value="POLYRIBONUCLEOTIDE 5'-HYDROXYL-KINASE CLP1 P-LOOP DOMAIN-CONTAINING PROTEIN"/>
    <property type="match status" value="1"/>
</dbReference>
<evidence type="ECO:0000259" key="4">
    <source>
        <dbReference type="Pfam" id="PF16575"/>
    </source>
</evidence>
<organism evidence="5">
    <name type="scientific">Trypanosoma congolense (strain IL3000)</name>
    <dbReference type="NCBI Taxonomy" id="1068625"/>
    <lineage>
        <taxon>Eukaryota</taxon>
        <taxon>Discoba</taxon>
        <taxon>Euglenozoa</taxon>
        <taxon>Kinetoplastea</taxon>
        <taxon>Metakinetoplastina</taxon>
        <taxon>Trypanosomatida</taxon>
        <taxon>Trypanosomatidae</taxon>
        <taxon>Trypanosoma</taxon>
        <taxon>Nannomonas</taxon>
    </lineage>
</organism>
<keyword evidence="1" id="KW-0547">Nucleotide-binding</keyword>
<dbReference type="GO" id="GO:0051731">
    <property type="term" value="F:polynucleotide 5'-hydroxyl-kinase activity"/>
    <property type="evidence" value="ECO:0007669"/>
    <property type="project" value="InterPro"/>
</dbReference>
<dbReference type="InterPro" id="IPR038238">
    <property type="entry name" value="Clp1_C_sf"/>
</dbReference>
<dbReference type="Gene3D" id="3.40.50.300">
    <property type="entry name" value="P-loop containing nucleotide triphosphate hydrolases"/>
    <property type="match status" value="1"/>
</dbReference>
<dbReference type="Pfam" id="PF16575">
    <property type="entry name" value="CLP1_P"/>
    <property type="match status" value="1"/>
</dbReference>
<evidence type="ECO:0000256" key="2">
    <source>
        <dbReference type="ARBA" id="ARBA00022840"/>
    </source>
</evidence>
<keyword evidence="2" id="KW-0067">ATP-binding</keyword>
<dbReference type="EMBL" id="HE575324">
    <property type="protein sequence ID" value="CCC95552.1"/>
    <property type="molecule type" value="Genomic_DNA"/>
</dbReference>
<dbReference type="PANTHER" id="PTHR12755">
    <property type="entry name" value="CLEAVAGE/POLYADENYLATION FACTOR IA SUBUNIT CLP1P"/>
    <property type="match status" value="1"/>
</dbReference>
<reference evidence="5" key="1">
    <citation type="journal article" date="2012" name="Proc. Natl. Acad. Sci. U.S.A.">
        <title>Antigenic diversity is generated by distinct evolutionary mechanisms in African trypanosome species.</title>
        <authorList>
            <person name="Jackson A.P."/>
            <person name="Berry A."/>
            <person name="Aslett M."/>
            <person name="Allison H.C."/>
            <person name="Burton P."/>
            <person name="Vavrova-Anderson J."/>
            <person name="Brown R."/>
            <person name="Browne H."/>
            <person name="Corton N."/>
            <person name="Hauser H."/>
            <person name="Gamble J."/>
            <person name="Gilderthorp R."/>
            <person name="Marcello L."/>
            <person name="McQuillan J."/>
            <person name="Otto T.D."/>
            <person name="Quail M.A."/>
            <person name="Sanders M.J."/>
            <person name="van Tonder A."/>
            <person name="Ginger M.L."/>
            <person name="Field M.C."/>
            <person name="Barry J.D."/>
            <person name="Hertz-Fowler C."/>
            <person name="Berriman M."/>
        </authorList>
    </citation>
    <scope>NUCLEOTIDE SEQUENCE</scope>
    <source>
        <strain evidence="5">IL3000</strain>
    </source>
</reference>
<dbReference type="InterPro" id="IPR010655">
    <property type="entry name" value="Clp1_C"/>
</dbReference>
<proteinExistence type="predicted"/>
<dbReference type="GO" id="GO:0006388">
    <property type="term" value="P:tRNA splicing, via endonucleolytic cleavage and ligation"/>
    <property type="evidence" value="ECO:0007669"/>
    <property type="project" value="TreeGrafter"/>
</dbReference>
<evidence type="ECO:0000259" key="3">
    <source>
        <dbReference type="Pfam" id="PF06807"/>
    </source>
</evidence>
<gene>
    <name evidence="5" type="ORF">TCIL3000_11_10240</name>
</gene>
<dbReference type="InterPro" id="IPR032319">
    <property type="entry name" value="CLP1_P"/>
</dbReference>
<feature type="domain" description="Clp1 C-terminal" evidence="3">
    <location>
        <begin position="332"/>
        <end position="405"/>
    </location>
</feature>
<dbReference type="Pfam" id="PF06807">
    <property type="entry name" value="Clp1"/>
    <property type="match status" value="1"/>
</dbReference>
<protein>
    <submittedName>
        <fullName evidence="5">Uncharacterized protein TCIL3000_11_10240</fullName>
    </submittedName>
</protein>
<dbReference type="InterPro" id="IPR027417">
    <property type="entry name" value="P-loop_NTPase"/>
</dbReference>
<sequence>MSSLYQQKITISAGEECTLCGNCTVELQLLSGVVEVAGVLLNAKEPCTFRIARDQYYIIMYTLEGGCVVVTSDAQVEVSKAVTGMTSVVQLCRRSLDTTPRSKVLVIGHRHSGKTLVAHTICNLLREEAFSVEREMFPTSVFLMDLNAESNFVYAPGCVSTVLVEHVLWPHTSASPTLLPFSLFVGQAAPPGAESVASFLWFVEQLHDCTQALLDSTKTERIHLIIDAPSPPEGIKEGIYFRRLVELLQPSHVVMVSDPNGSDAWSNALHEDLERLHPGCEVSYAPPVAKRCRSSLCNQRLREYFGGKPQAPLGCAKAALPLTQLQFVQYVMTEGEVSCRKVVPSAELAGCICALSHAEVIEEVPLAPILGLLVLLSVDEEEDEVIVIVPTSEALPHRFLIIPSEEFVSSPHCALRSLEAVAHAEEAVAI</sequence>
<dbReference type="AlphaFoldDB" id="G0V1N1"/>
<feature type="domain" description="Clp1 P-loop" evidence="4">
    <location>
        <begin position="108"/>
        <end position="306"/>
    </location>
</feature>
<evidence type="ECO:0000313" key="5">
    <source>
        <dbReference type="EMBL" id="CCC95552.1"/>
    </source>
</evidence>
<dbReference type="InterPro" id="IPR045116">
    <property type="entry name" value="Clp1/Grc3"/>
</dbReference>
<dbReference type="Gene3D" id="2.40.30.330">
    <property type="entry name" value="Pre-mRNA cleavage complex subunit Clp1, C-terminal domain"/>
    <property type="match status" value="1"/>
</dbReference>
<evidence type="ECO:0000256" key="1">
    <source>
        <dbReference type="ARBA" id="ARBA00022741"/>
    </source>
</evidence>